<protein>
    <submittedName>
        <fullName evidence="1">Uncharacterized protein</fullName>
    </submittedName>
</protein>
<reference evidence="1" key="1">
    <citation type="submission" date="2016-08" db="EMBL/GenBank/DDBJ databases">
        <title>Complete Genome Seqeunce of Paenibacillus sp. BIHB 4019 from tea rhizoplane.</title>
        <authorList>
            <person name="Thakur R."/>
            <person name="Swarnkar M.K."/>
            <person name="Gulati A."/>
        </authorList>
    </citation>
    <scope>NUCLEOTIDE SEQUENCE [LARGE SCALE GENOMIC DNA]</scope>
    <source>
        <strain evidence="1">BIHB4019</strain>
    </source>
</reference>
<dbReference type="EMBL" id="CP016808">
    <property type="protein sequence ID" value="ANY69951.1"/>
    <property type="molecule type" value="Genomic_DNA"/>
</dbReference>
<name>A0A1B2DQG5_9BACL</name>
<dbReference type="AlphaFoldDB" id="A0A1B2DQG5"/>
<organism evidence="1">
    <name type="scientific">Paenibacillus sp. BIHB 4019</name>
    <dbReference type="NCBI Taxonomy" id="1870819"/>
    <lineage>
        <taxon>Bacteria</taxon>
        <taxon>Bacillati</taxon>
        <taxon>Bacillota</taxon>
        <taxon>Bacilli</taxon>
        <taxon>Bacillales</taxon>
        <taxon>Paenibacillaceae</taxon>
        <taxon>Paenibacillus</taxon>
    </lineage>
</organism>
<evidence type="ECO:0000313" key="1">
    <source>
        <dbReference type="EMBL" id="ANY69951.1"/>
    </source>
</evidence>
<accession>A0A1B2DQG5</accession>
<proteinExistence type="predicted"/>
<gene>
    <name evidence="1" type="ORF">BBD42_28200</name>
</gene>
<sequence>MTAPCKGQQHETRNATIHHGIGTLLEAPAAILIILKNIGKDMILPSSLYISTRNGSFAAKGRRKPFHLEF</sequence>